<evidence type="ECO:0000256" key="3">
    <source>
        <dbReference type="RuleBase" id="RU365026"/>
    </source>
</evidence>
<keyword evidence="3" id="KW-0653">Protein transport</keyword>
<dbReference type="PANTHER" id="PTHR12542:SF180">
    <property type="entry name" value="EXOCYST SUBUNIT EXO70 FAMILY PROTEIN"/>
    <property type="match status" value="1"/>
</dbReference>
<protein>
    <recommendedName>
        <fullName evidence="3">Exocyst subunit Exo70 family protein</fullName>
    </recommendedName>
</protein>
<feature type="transmembrane region" description="Helical" evidence="4">
    <location>
        <begin position="48"/>
        <end position="68"/>
    </location>
</feature>
<evidence type="ECO:0000313" key="7">
    <source>
        <dbReference type="Proteomes" id="UP001372338"/>
    </source>
</evidence>
<dbReference type="GO" id="GO:0000145">
    <property type="term" value="C:exocyst"/>
    <property type="evidence" value="ECO:0007669"/>
    <property type="project" value="InterPro"/>
</dbReference>
<sequence length="712" mass="82429">MLSVSIQIQRWLMQTVVWRFVGFVSSVVGLLCYALSSSFNNLFGHWNFFKIFLYFIFSFIVIFMTLFAKVWQFSTSSTLLKTRMAVLVLKTTTVYSFFYDKAVNGKPDVYIVISCVAFAFMSLSLSKQTQCGCEVDLLNFFLGCLILLLMKISLWLFFVGAGFSYCLVILRSCSDITLQSEYFELQDHIAIQVDSQEANDNSVVQVHSQQEDLPAMTLDVSAVTHQVGTRVDSPLMPQLVACIKELKKKDLIFSIALRVYAYERKNLKGEEERRLMQLLTEYNMDSVQIINSLMARDAGYEKECCRVYNSCRREFLEKCLKIMFLDFNNEKDSVKVKTEKWMEASNIALRILLPSERRLCNGIFFGFSSAADHSFLEICKEFTISLLSFPYNLAVRSCSWNQFCCSLKVFQTLSDLIPEFEALFSDVSPSLMNEATTIRKRLREAIRENFMELLNRICSEKVQKDTPNGGIDPISHHVKRCLIVVLEGRHTLEQVLNEYPTVGDRKGTSSSLPIQMEQVMELLDSNLEARSKNYTDPALGYLFMMNNCSYIVQRVKDNELATTLGDDWIKKHTTKFHKNLKDYQRTWDKVLNILKMEGNESAESMKKKLKLFNKEFKEMCIVQSTWFVLDEQLREQLRICIQDNLLPSYGNFIWRFQNLYGKHAYEYIEYGMYDIDALLNDLFRGNEISNLKTGKRSPSKAALREKSDCHEN</sequence>
<comment type="function">
    <text evidence="3">Component of the exocyst complex.</text>
</comment>
<keyword evidence="2 3" id="KW-0813">Transport</keyword>
<keyword evidence="4" id="KW-0472">Membrane</keyword>
<dbReference type="Pfam" id="PF03081">
    <property type="entry name" value="Exo70_C"/>
    <property type="match status" value="1"/>
</dbReference>
<evidence type="ECO:0000259" key="5">
    <source>
        <dbReference type="Pfam" id="PF03081"/>
    </source>
</evidence>
<comment type="similarity">
    <text evidence="1 3">Belongs to the EXO70 family.</text>
</comment>
<dbReference type="EMBL" id="JAYWIO010000003">
    <property type="protein sequence ID" value="KAK7276064.1"/>
    <property type="molecule type" value="Genomic_DNA"/>
</dbReference>
<feature type="transmembrane region" description="Helical" evidence="4">
    <location>
        <begin position="16"/>
        <end position="36"/>
    </location>
</feature>
<organism evidence="6 7">
    <name type="scientific">Crotalaria pallida</name>
    <name type="common">Smooth rattlebox</name>
    <name type="synonym">Crotalaria striata</name>
    <dbReference type="NCBI Taxonomy" id="3830"/>
    <lineage>
        <taxon>Eukaryota</taxon>
        <taxon>Viridiplantae</taxon>
        <taxon>Streptophyta</taxon>
        <taxon>Embryophyta</taxon>
        <taxon>Tracheophyta</taxon>
        <taxon>Spermatophyta</taxon>
        <taxon>Magnoliopsida</taxon>
        <taxon>eudicotyledons</taxon>
        <taxon>Gunneridae</taxon>
        <taxon>Pentapetalae</taxon>
        <taxon>rosids</taxon>
        <taxon>fabids</taxon>
        <taxon>Fabales</taxon>
        <taxon>Fabaceae</taxon>
        <taxon>Papilionoideae</taxon>
        <taxon>50 kb inversion clade</taxon>
        <taxon>genistoids sensu lato</taxon>
        <taxon>core genistoids</taxon>
        <taxon>Crotalarieae</taxon>
        <taxon>Crotalaria</taxon>
    </lineage>
</organism>
<dbReference type="InterPro" id="IPR004140">
    <property type="entry name" value="Exo70"/>
</dbReference>
<dbReference type="Gene3D" id="1.20.1280.170">
    <property type="entry name" value="Exocyst complex component Exo70"/>
    <property type="match status" value="1"/>
</dbReference>
<keyword evidence="4" id="KW-0812">Transmembrane</keyword>
<evidence type="ECO:0000256" key="1">
    <source>
        <dbReference type="ARBA" id="ARBA00006756"/>
    </source>
</evidence>
<dbReference type="PANTHER" id="PTHR12542">
    <property type="entry name" value="EXOCYST COMPLEX PROTEIN EXO70"/>
    <property type="match status" value="1"/>
</dbReference>
<dbReference type="GO" id="GO:0006887">
    <property type="term" value="P:exocytosis"/>
    <property type="evidence" value="ECO:0007669"/>
    <property type="project" value="UniProtKB-KW"/>
</dbReference>
<evidence type="ECO:0000313" key="6">
    <source>
        <dbReference type="EMBL" id="KAK7276064.1"/>
    </source>
</evidence>
<feature type="transmembrane region" description="Helical" evidence="4">
    <location>
        <begin position="109"/>
        <end position="125"/>
    </location>
</feature>
<evidence type="ECO:0000256" key="2">
    <source>
        <dbReference type="ARBA" id="ARBA00022448"/>
    </source>
</evidence>
<reference evidence="6 7" key="1">
    <citation type="submission" date="2024-01" db="EMBL/GenBank/DDBJ databases">
        <title>The genomes of 5 underutilized Papilionoideae crops provide insights into root nodulation and disease resistanc.</title>
        <authorList>
            <person name="Yuan L."/>
        </authorList>
    </citation>
    <scope>NUCLEOTIDE SEQUENCE [LARGE SCALE GENOMIC DNA]</scope>
    <source>
        <strain evidence="6">ZHUSHIDOU_FW_LH</strain>
        <tissue evidence="6">Leaf</tissue>
    </source>
</reference>
<keyword evidence="4" id="KW-1133">Transmembrane helix</keyword>
<keyword evidence="3" id="KW-0268">Exocytosis</keyword>
<dbReference type="GO" id="GO:0015031">
    <property type="term" value="P:protein transport"/>
    <property type="evidence" value="ECO:0007669"/>
    <property type="project" value="UniProtKB-KW"/>
</dbReference>
<proteinExistence type="inferred from homology"/>
<gene>
    <name evidence="6" type="ORF">RIF29_17196</name>
</gene>
<evidence type="ECO:0000256" key="4">
    <source>
        <dbReference type="SAM" id="Phobius"/>
    </source>
</evidence>
<dbReference type="Proteomes" id="UP001372338">
    <property type="component" value="Unassembled WGS sequence"/>
</dbReference>
<comment type="caution">
    <text evidence="6">The sequence shown here is derived from an EMBL/GenBank/DDBJ whole genome shotgun (WGS) entry which is preliminary data.</text>
</comment>
<accession>A0AAN9FHZ4</accession>
<dbReference type="GO" id="GO:0005546">
    <property type="term" value="F:phosphatidylinositol-4,5-bisphosphate binding"/>
    <property type="evidence" value="ECO:0007669"/>
    <property type="project" value="InterPro"/>
</dbReference>
<dbReference type="AlphaFoldDB" id="A0AAN9FHZ4"/>
<name>A0AAN9FHZ4_CROPI</name>
<keyword evidence="7" id="KW-1185">Reference proteome</keyword>
<feature type="domain" description="Exocyst complex subunit Exo70 C-terminal" evidence="5">
    <location>
        <begin position="340"/>
        <end position="681"/>
    </location>
</feature>
<dbReference type="SUPFAM" id="SSF74788">
    <property type="entry name" value="Cullin repeat-like"/>
    <property type="match status" value="1"/>
</dbReference>
<feature type="transmembrane region" description="Helical" evidence="4">
    <location>
        <begin position="137"/>
        <end position="170"/>
    </location>
</feature>
<dbReference type="InterPro" id="IPR046364">
    <property type="entry name" value="Exo70_C"/>
</dbReference>
<dbReference type="InterPro" id="IPR016159">
    <property type="entry name" value="Cullin_repeat-like_dom_sf"/>
</dbReference>